<feature type="domain" description="Type II secretion system protein GspF" evidence="9">
    <location>
        <begin position="50"/>
        <end position="173"/>
    </location>
</feature>
<comment type="similarity">
    <text evidence="2">Belongs to the GSP F family.</text>
</comment>
<gene>
    <name evidence="10" type="ORF">GW587_13420</name>
</gene>
<feature type="transmembrane region" description="Helical" evidence="8">
    <location>
        <begin position="192"/>
        <end position="222"/>
    </location>
</feature>
<evidence type="ECO:0000256" key="8">
    <source>
        <dbReference type="SAM" id="Phobius"/>
    </source>
</evidence>
<dbReference type="EMBL" id="JAADJT010000005">
    <property type="protein sequence ID" value="NGZ85252.1"/>
    <property type="molecule type" value="Genomic_DNA"/>
</dbReference>
<evidence type="ECO:0000259" key="9">
    <source>
        <dbReference type="Pfam" id="PF00482"/>
    </source>
</evidence>
<evidence type="ECO:0000256" key="1">
    <source>
        <dbReference type="ARBA" id="ARBA00004651"/>
    </source>
</evidence>
<name>A0ABX0FL56_9BURK</name>
<proteinExistence type="inferred from homology"/>
<evidence type="ECO:0000256" key="4">
    <source>
        <dbReference type="ARBA" id="ARBA00022692"/>
    </source>
</evidence>
<reference evidence="11" key="1">
    <citation type="submission" date="2023-07" db="EMBL/GenBank/DDBJ databases">
        <title>Duganella aceri sp. nov., isolated from tree sap.</title>
        <authorList>
            <person name="Kim I.S."/>
        </authorList>
    </citation>
    <scope>NUCLEOTIDE SEQUENCE [LARGE SCALE GENOMIC DNA]</scope>
    <source>
        <strain evidence="11">SAP-35</strain>
    </source>
</reference>
<comment type="caution">
    <text evidence="10">The sequence shown here is derived from an EMBL/GenBank/DDBJ whole genome shotgun (WGS) entry which is preliminary data.</text>
</comment>
<dbReference type="RefSeq" id="WP_166103554.1">
    <property type="nucleotide sequence ID" value="NZ_JAADJT010000005.1"/>
</dbReference>
<protein>
    <submittedName>
        <fullName evidence="10">Type II secretion system F family protein</fullName>
    </submittedName>
</protein>
<dbReference type="Gene3D" id="1.20.81.30">
    <property type="entry name" value="Type II secretion system (T2SS), domain F"/>
    <property type="match status" value="2"/>
</dbReference>
<keyword evidence="11" id="KW-1185">Reference proteome</keyword>
<keyword evidence="5 8" id="KW-1133">Transmembrane helix</keyword>
<dbReference type="PANTHER" id="PTHR30012:SF0">
    <property type="entry name" value="TYPE II SECRETION SYSTEM PROTEIN F-RELATED"/>
    <property type="match status" value="1"/>
</dbReference>
<feature type="domain" description="Type II secretion system protein GspF" evidence="9">
    <location>
        <begin position="254"/>
        <end position="375"/>
    </location>
</feature>
<evidence type="ECO:0000256" key="7">
    <source>
        <dbReference type="SAM" id="MobiDB-lite"/>
    </source>
</evidence>
<organism evidence="10 11">
    <name type="scientific">Duganella aceris</name>
    <dbReference type="NCBI Taxonomy" id="2703883"/>
    <lineage>
        <taxon>Bacteria</taxon>
        <taxon>Pseudomonadati</taxon>
        <taxon>Pseudomonadota</taxon>
        <taxon>Betaproteobacteria</taxon>
        <taxon>Burkholderiales</taxon>
        <taxon>Oxalobacteraceae</taxon>
        <taxon>Telluria group</taxon>
        <taxon>Duganella</taxon>
    </lineage>
</organism>
<dbReference type="PANTHER" id="PTHR30012">
    <property type="entry name" value="GENERAL SECRETION PATHWAY PROTEIN"/>
    <property type="match status" value="1"/>
</dbReference>
<feature type="transmembrane region" description="Helical" evidence="8">
    <location>
        <begin position="356"/>
        <end position="377"/>
    </location>
</feature>
<evidence type="ECO:0000313" key="10">
    <source>
        <dbReference type="EMBL" id="NGZ85252.1"/>
    </source>
</evidence>
<evidence type="ECO:0000256" key="2">
    <source>
        <dbReference type="ARBA" id="ARBA00005745"/>
    </source>
</evidence>
<evidence type="ECO:0000256" key="6">
    <source>
        <dbReference type="ARBA" id="ARBA00023136"/>
    </source>
</evidence>
<dbReference type="PRINTS" id="PR00812">
    <property type="entry name" value="BCTERIALGSPF"/>
</dbReference>
<accession>A0ABX0FL56</accession>
<comment type="subcellular location">
    <subcellularLocation>
        <location evidence="1">Cell membrane</location>
        <topology evidence="1">Multi-pass membrane protein</topology>
    </subcellularLocation>
</comment>
<dbReference type="Proteomes" id="UP000666369">
    <property type="component" value="Unassembled WGS sequence"/>
</dbReference>
<dbReference type="InterPro" id="IPR003004">
    <property type="entry name" value="GspF/PilC"/>
</dbReference>
<keyword evidence="6 8" id="KW-0472">Membrane</keyword>
<dbReference type="Pfam" id="PF00482">
    <property type="entry name" value="T2SSF"/>
    <property type="match status" value="2"/>
</dbReference>
<evidence type="ECO:0000256" key="5">
    <source>
        <dbReference type="ARBA" id="ARBA00022989"/>
    </source>
</evidence>
<feature type="compositionally biased region" description="Low complexity" evidence="7">
    <location>
        <begin position="12"/>
        <end position="26"/>
    </location>
</feature>
<sequence length="384" mass="41538">MALEFDPERDAPAGLAAAQGTQGAQAPTAMRTIGGLQVRAGVRAADRISFTERLALLLETGVPLHAALRSLQEQTEHPQLRAMIARMADDIVGGCRFSEALAPHPALFPPTFVNLVAASEAGGFLPEVLNQLVDMDEKQEKLRATLVSALSYPAFLIVFSLLVVVFILMFVFPKFAVMFTSIYDELPATTKVLIAVSAALTEHTALIGGALLALIAALTLALRRPAAQAWLDRLKLRLPLVRDIYIKIYLGRLMRVMGISLQRGVTIVATLQACREVVPNREFQHFIAELEVQVNEGRGIAAGFQGSALIPVSVRQMIATGEQSGALGHVMGRIADFYDRELSKQLNTLSKLAEPVMLMVMGVLVGTIVSSLILPIFKLSRAAH</sequence>
<keyword evidence="3" id="KW-1003">Cell membrane</keyword>
<evidence type="ECO:0000256" key="3">
    <source>
        <dbReference type="ARBA" id="ARBA00022475"/>
    </source>
</evidence>
<dbReference type="InterPro" id="IPR042094">
    <property type="entry name" value="T2SS_GspF_sf"/>
</dbReference>
<feature type="compositionally biased region" description="Basic and acidic residues" evidence="7">
    <location>
        <begin position="1"/>
        <end position="11"/>
    </location>
</feature>
<keyword evidence="4 8" id="KW-0812">Transmembrane</keyword>
<dbReference type="InterPro" id="IPR018076">
    <property type="entry name" value="T2SS_GspF_dom"/>
</dbReference>
<feature type="transmembrane region" description="Helical" evidence="8">
    <location>
        <begin position="149"/>
        <end position="172"/>
    </location>
</feature>
<feature type="region of interest" description="Disordered" evidence="7">
    <location>
        <begin position="1"/>
        <end position="26"/>
    </location>
</feature>
<evidence type="ECO:0000313" key="11">
    <source>
        <dbReference type="Proteomes" id="UP000666369"/>
    </source>
</evidence>